<evidence type="ECO:0000256" key="2">
    <source>
        <dbReference type="ARBA" id="ARBA00023315"/>
    </source>
</evidence>
<dbReference type="Proteomes" id="UP000610594">
    <property type="component" value="Unassembled WGS sequence"/>
</dbReference>
<dbReference type="SUPFAM" id="SSF55729">
    <property type="entry name" value="Acyl-CoA N-acyltransferases (Nat)"/>
    <property type="match status" value="1"/>
</dbReference>
<dbReference type="PROSITE" id="PS51186">
    <property type="entry name" value="GNAT"/>
    <property type="match status" value="1"/>
</dbReference>
<evidence type="ECO:0000259" key="3">
    <source>
        <dbReference type="PROSITE" id="PS51186"/>
    </source>
</evidence>
<name>A0ABX0MYF5_9BURK</name>
<dbReference type="CDD" id="cd04301">
    <property type="entry name" value="NAT_SF"/>
    <property type="match status" value="1"/>
</dbReference>
<keyword evidence="1" id="KW-0808">Transferase</keyword>
<evidence type="ECO:0000256" key="1">
    <source>
        <dbReference type="ARBA" id="ARBA00022679"/>
    </source>
</evidence>
<keyword evidence="5" id="KW-1185">Reference proteome</keyword>
<dbReference type="InterPro" id="IPR050832">
    <property type="entry name" value="Bact_Acetyltransf"/>
</dbReference>
<dbReference type="EMBL" id="WHJF01000065">
    <property type="protein sequence ID" value="NHZ64895.1"/>
    <property type="molecule type" value="Genomic_DNA"/>
</dbReference>
<dbReference type="Gene3D" id="3.40.630.30">
    <property type="match status" value="1"/>
</dbReference>
<protein>
    <submittedName>
        <fullName evidence="4">GNAT family N-acetyltransferase</fullName>
    </submittedName>
</protein>
<dbReference type="PANTHER" id="PTHR43877">
    <property type="entry name" value="AMINOALKYLPHOSPHONATE N-ACETYLTRANSFERASE-RELATED-RELATED"/>
    <property type="match status" value="1"/>
</dbReference>
<dbReference type="PANTHER" id="PTHR43877:SF2">
    <property type="entry name" value="AMINOALKYLPHOSPHONATE N-ACETYLTRANSFERASE-RELATED"/>
    <property type="match status" value="1"/>
</dbReference>
<evidence type="ECO:0000313" key="5">
    <source>
        <dbReference type="Proteomes" id="UP000610594"/>
    </source>
</evidence>
<dbReference type="InterPro" id="IPR000182">
    <property type="entry name" value="GNAT_dom"/>
</dbReference>
<keyword evidence="2" id="KW-0012">Acyltransferase</keyword>
<sequence length="159" mass="17234">MTITFETPDQPDVIALIAELDAYQDSLYPPESRHALDLASLRQPNVLFAVARDGMGGAIGCCALVFCSGFGEIKRLYVNPLGRGRGVAKMLLALLEARAIDANCQLLMLETGPYQPEALALYAAAGYQRCGPFADYTNDPLSVFMQKNIAVCTIDRKSV</sequence>
<dbReference type="InterPro" id="IPR016181">
    <property type="entry name" value="Acyl_CoA_acyltransferase"/>
</dbReference>
<proteinExistence type="predicted"/>
<reference evidence="4 5" key="1">
    <citation type="submission" date="2019-10" db="EMBL/GenBank/DDBJ databases">
        <title>Taxonomy of Antarctic Massilia spp.: description of Massilia rubra sp. nov., Massilia aquatica sp. nov., Massilia mucilaginosa sp. nov., Massilia frigida sp. nov. isolated from streams, lakes and regoliths.</title>
        <authorList>
            <person name="Holochova P."/>
            <person name="Sedlacek I."/>
            <person name="Kralova S."/>
            <person name="Maslanova I."/>
            <person name="Busse H.-J."/>
            <person name="Stankova E."/>
            <person name="Vrbovska V."/>
            <person name="Kovarovic V."/>
            <person name="Bartak M."/>
            <person name="Svec P."/>
            <person name="Pantucek R."/>
        </authorList>
    </citation>
    <scope>NUCLEOTIDE SEQUENCE [LARGE SCALE GENOMIC DNA]</scope>
    <source>
        <strain evidence="4 5">CCM 8694</strain>
    </source>
</reference>
<comment type="caution">
    <text evidence="4">The sequence shown here is derived from an EMBL/GenBank/DDBJ whole genome shotgun (WGS) entry which is preliminary data.</text>
</comment>
<accession>A0ABX0MYF5</accession>
<feature type="domain" description="N-acetyltransferase" evidence="3">
    <location>
        <begin position="3"/>
        <end position="150"/>
    </location>
</feature>
<organism evidence="4 5">
    <name type="scientific">Massilia genomosp. 1</name>
    <dbReference type="NCBI Taxonomy" id="2609280"/>
    <lineage>
        <taxon>Bacteria</taxon>
        <taxon>Pseudomonadati</taxon>
        <taxon>Pseudomonadota</taxon>
        <taxon>Betaproteobacteria</taxon>
        <taxon>Burkholderiales</taxon>
        <taxon>Oxalobacteraceae</taxon>
        <taxon>Telluria group</taxon>
        <taxon>Massilia</taxon>
    </lineage>
</organism>
<dbReference type="Pfam" id="PF00583">
    <property type="entry name" value="Acetyltransf_1"/>
    <property type="match status" value="1"/>
</dbReference>
<gene>
    <name evidence="4" type="ORF">F1735_21765</name>
</gene>
<evidence type="ECO:0000313" key="4">
    <source>
        <dbReference type="EMBL" id="NHZ64895.1"/>
    </source>
</evidence>